<dbReference type="CDD" id="cd01414">
    <property type="entry name" value="SAICAR_synt_Sc"/>
    <property type="match status" value="1"/>
</dbReference>
<dbReference type="EMBL" id="JACHIO010000001">
    <property type="protein sequence ID" value="MBB5061973.1"/>
    <property type="molecule type" value="Genomic_DNA"/>
</dbReference>
<evidence type="ECO:0000256" key="3">
    <source>
        <dbReference type="ARBA" id="ARBA00022598"/>
    </source>
</evidence>
<dbReference type="HAMAP" id="MF_00137">
    <property type="entry name" value="SAICAR_synth"/>
    <property type="match status" value="1"/>
</dbReference>
<reference evidence="10 11" key="1">
    <citation type="submission" date="2020-08" db="EMBL/GenBank/DDBJ databases">
        <title>Genomic Encyclopedia of Type Strains, Phase IV (KMG-V): Genome sequencing to study the core and pangenomes of soil and plant-associated prokaryotes.</title>
        <authorList>
            <person name="Whitman W."/>
        </authorList>
    </citation>
    <scope>NUCLEOTIDE SEQUENCE [LARGE SCALE GENOMIC DNA]</scope>
    <source>
        <strain evidence="10 11">X5P3</strain>
    </source>
</reference>
<evidence type="ECO:0000256" key="5">
    <source>
        <dbReference type="ARBA" id="ARBA00022755"/>
    </source>
</evidence>
<evidence type="ECO:0000313" key="10">
    <source>
        <dbReference type="EMBL" id="MBB5061973.1"/>
    </source>
</evidence>
<dbReference type="NCBIfam" id="NF009251">
    <property type="entry name" value="PRK12607.1"/>
    <property type="match status" value="1"/>
</dbReference>
<dbReference type="InterPro" id="IPR028923">
    <property type="entry name" value="SAICAR_synt/ADE2_N"/>
</dbReference>
<evidence type="ECO:0000256" key="2">
    <source>
        <dbReference type="ARBA" id="ARBA00010190"/>
    </source>
</evidence>
<comment type="pathway">
    <text evidence="1 8">Purine metabolism; IMP biosynthesis via de novo pathway; 5-amino-1-(5-phospho-D-ribosyl)imidazole-4-carboxamide from 5-amino-1-(5-phospho-D-ribosyl)imidazole-4-carboxylate: step 1/2.</text>
</comment>
<keyword evidence="6 8" id="KW-0067">ATP-binding</keyword>
<evidence type="ECO:0000256" key="4">
    <source>
        <dbReference type="ARBA" id="ARBA00022741"/>
    </source>
</evidence>
<keyword evidence="3 8" id="KW-0436">Ligase</keyword>
<dbReference type="EC" id="6.3.2.6" evidence="8"/>
<evidence type="ECO:0000256" key="6">
    <source>
        <dbReference type="ARBA" id="ARBA00022840"/>
    </source>
</evidence>
<comment type="catalytic activity">
    <reaction evidence="7 8">
        <text>5-amino-1-(5-phospho-D-ribosyl)imidazole-4-carboxylate + L-aspartate + ATP = (2S)-2-[5-amino-1-(5-phospho-beta-D-ribosyl)imidazole-4-carboxamido]succinate + ADP + phosphate + 2 H(+)</text>
        <dbReference type="Rhea" id="RHEA:22628"/>
        <dbReference type="ChEBI" id="CHEBI:15378"/>
        <dbReference type="ChEBI" id="CHEBI:29991"/>
        <dbReference type="ChEBI" id="CHEBI:30616"/>
        <dbReference type="ChEBI" id="CHEBI:43474"/>
        <dbReference type="ChEBI" id="CHEBI:58443"/>
        <dbReference type="ChEBI" id="CHEBI:77657"/>
        <dbReference type="ChEBI" id="CHEBI:456216"/>
        <dbReference type="EC" id="6.3.2.6"/>
    </reaction>
</comment>
<evidence type="ECO:0000256" key="8">
    <source>
        <dbReference type="HAMAP-Rule" id="MF_00137"/>
    </source>
</evidence>
<dbReference type="GO" id="GO:0004639">
    <property type="term" value="F:phosphoribosylaminoimidazolesuccinocarboxamide synthase activity"/>
    <property type="evidence" value="ECO:0007669"/>
    <property type="project" value="UniProtKB-UniRule"/>
</dbReference>
<comment type="similarity">
    <text evidence="2 8">Belongs to the SAICAR synthetase family.</text>
</comment>
<keyword evidence="5 8" id="KW-0658">Purine biosynthesis</keyword>
<dbReference type="UniPathway" id="UPA00074">
    <property type="reaction ID" value="UER00131"/>
</dbReference>
<dbReference type="Gene3D" id="3.30.470.20">
    <property type="entry name" value="ATP-grasp fold, B domain"/>
    <property type="match status" value="1"/>
</dbReference>
<dbReference type="PANTHER" id="PTHR43700">
    <property type="entry name" value="PHOSPHORIBOSYLAMINOIMIDAZOLE-SUCCINOCARBOXAMIDE SYNTHASE"/>
    <property type="match status" value="1"/>
</dbReference>
<feature type="domain" description="SAICAR synthetase/ADE2 N-terminal" evidence="9">
    <location>
        <begin position="25"/>
        <end position="271"/>
    </location>
</feature>
<dbReference type="FunFam" id="3.30.470.20:FF:000015">
    <property type="entry name" value="Phosphoribosylaminoimidazole-succinocarboxamide synthase"/>
    <property type="match status" value="1"/>
</dbReference>
<dbReference type="PANTHER" id="PTHR43700:SF1">
    <property type="entry name" value="PHOSPHORIBOSYLAMINOIMIDAZOLE-SUCCINOCARBOXAMIDE SYNTHASE"/>
    <property type="match status" value="1"/>
</dbReference>
<evidence type="ECO:0000256" key="7">
    <source>
        <dbReference type="ARBA" id="ARBA00048475"/>
    </source>
</evidence>
<comment type="caution">
    <text evidence="10">The sequence shown here is derived from an EMBL/GenBank/DDBJ whole genome shotgun (WGS) entry which is preliminary data.</text>
</comment>
<gene>
    <name evidence="8" type="primary">purC</name>
    <name evidence="10" type="ORF">HDF15_000298</name>
</gene>
<dbReference type="PROSITE" id="PS01058">
    <property type="entry name" value="SAICAR_SYNTHETASE_2"/>
    <property type="match status" value="1"/>
</dbReference>
<dbReference type="Gene3D" id="3.30.200.20">
    <property type="entry name" value="Phosphorylase Kinase, domain 1"/>
    <property type="match status" value="1"/>
</dbReference>
<evidence type="ECO:0000313" key="11">
    <source>
        <dbReference type="Proteomes" id="UP000584867"/>
    </source>
</evidence>
<dbReference type="SUPFAM" id="SSF56104">
    <property type="entry name" value="SAICAR synthase-like"/>
    <property type="match status" value="1"/>
</dbReference>
<evidence type="ECO:0000256" key="1">
    <source>
        <dbReference type="ARBA" id="ARBA00004672"/>
    </source>
</evidence>
<proteinExistence type="inferred from homology"/>
<name>A0A7W7ZLB1_9BACT</name>
<dbReference type="GO" id="GO:0005737">
    <property type="term" value="C:cytoplasm"/>
    <property type="evidence" value="ECO:0007669"/>
    <property type="project" value="TreeGrafter"/>
</dbReference>
<dbReference type="InterPro" id="IPR018236">
    <property type="entry name" value="SAICAR_synthetase_CS"/>
</dbReference>
<organism evidence="10 11">
    <name type="scientific">Granulicella mallensis</name>
    <dbReference type="NCBI Taxonomy" id="940614"/>
    <lineage>
        <taxon>Bacteria</taxon>
        <taxon>Pseudomonadati</taxon>
        <taxon>Acidobacteriota</taxon>
        <taxon>Terriglobia</taxon>
        <taxon>Terriglobales</taxon>
        <taxon>Acidobacteriaceae</taxon>
        <taxon>Granulicella</taxon>
    </lineage>
</organism>
<dbReference type="RefSeq" id="WP_184252494.1">
    <property type="nucleotide sequence ID" value="NZ_JACHIO010000001.1"/>
</dbReference>
<dbReference type="GO" id="GO:0005524">
    <property type="term" value="F:ATP binding"/>
    <property type="evidence" value="ECO:0007669"/>
    <property type="project" value="UniProtKB-KW"/>
</dbReference>
<dbReference type="GO" id="GO:0006189">
    <property type="term" value="P:'de novo' IMP biosynthetic process"/>
    <property type="evidence" value="ECO:0007669"/>
    <property type="project" value="UniProtKB-UniRule"/>
</dbReference>
<dbReference type="Pfam" id="PF01259">
    <property type="entry name" value="SAICAR_synt"/>
    <property type="match status" value="1"/>
</dbReference>
<evidence type="ECO:0000259" key="9">
    <source>
        <dbReference type="Pfam" id="PF01259"/>
    </source>
</evidence>
<dbReference type="Proteomes" id="UP000584867">
    <property type="component" value="Unassembled WGS sequence"/>
</dbReference>
<sequence>MERQRLIDAIPYCLTETNLPLLDKYPGKVRDTYDLGDGRLLLVTTDRQSGFDRMLGAIPFKGQVLNRTSLHWFAATKHIVGNHVLSSPHANALLARKCRVLPIEFVVRGYLTGSTDTSIWTQYAKGVRQYCGHALPEGMRKNEKLQQNIVTPTTKETAHDRPITAQEIVAEGWMTAEQWEFCSAKALALFAFGQKIAAEHGLILVDTKYEFGVGDDGEILLIDEIHTPDSSRYWLADSYAERLAAGQEPDMIDKEFFRLWFRERCDPYKDAILPVPPDDLIAELASRYIQLFERITGTAFVPDLRPLDATVIAGLSA</sequence>
<accession>A0A7W7ZLB1</accession>
<keyword evidence="4 8" id="KW-0547">Nucleotide-binding</keyword>
<dbReference type="PROSITE" id="PS01057">
    <property type="entry name" value="SAICAR_SYNTHETASE_1"/>
    <property type="match status" value="1"/>
</dbReference>
<protein>
    <recommendedName>
        <fullName evidence="8">Phosphoribosylaminoimidazole-succinocarboxamide synthase</fullName>
        <ecNumber evidence="8">6.3.2.6</ecNumber>
    </recommendedName>
    <alternativeName>
        <fullName evidence="8">SAICAR synthetase</fullName>
    </alternativeName>
</protein>
<dbReference type="AlphaFoldDB" id="A0A7W7ZLB1"/>